<dbReference type="RefSeq" id="XP_016767849.2">
    <property type="nucleotide sequence ID" value="XM_016912360.2"/>
</dbReference>
<organism evidence="11">
    <name type="scientific">Apis mellifera</name>
    <name type="common">Honeybee</name>
    <dbReference type="NCBI Taxonomy" id="7460"/>
    <lineage>
        <taxon>Eukaryota</taxon>
        <taxon>Metazoa</taxon>
        <taxon>Ecdysozoa</taxon>
        <taxon>Arthropoda</taxon>
        <taxon>Hexapoda</taxon>
        <taxon>Insecta</taxon>
        <taxon>Pterygota</taxon>
        <taxon>Neoptera</taxon>
        <taxon>Endopterygota</taxon>
        <taxon>Hymenoptera</taxon>
        <taxon>Apocrita</taxon>
        <taxon>Aculeata</taxon>
        <taxon>Apoidea</taxon>
        <taxon>Anthophila</taxon>
        <taxon>Apidae</taxon>
        <taxon>Apis</taxon>
    </lineage>
</organism>
<feature type="transmembrane region" description="Helical" evidence="10">
    <location>
        <begin position="106"/>
        <end position="128"/>
    </location>
</feature>
<keyword evidence="6 10" id="KW-1133">Transmembrane helix</keyword>
<evidence type="ECO:0000256" key="9">
    <source>
        <dbReference type="ARBA" id="ARBA00023224"/>
    </source>
</evidence>
<evidence type="ECO:0000256" key="3">
    <source>
        <dbReference type="ARBA" id="ARBA00022606"/>
    </source>
</evidence>
<evidence type="ECO:0000256" key="6">
    <source>
        <dbReference type="ARBA" id="ARBA00022989"/>
    </source>
</evidence>
<dbReference type="OrthoDB" id="8185860at2759"/>
<protein>
    <recommendedName>
        <fullName evidence="10">Odorant receptor</fullName>
    </recommendedName>
</protein>
<dbReference type="AlphaFoldDB" id="A0A7M7IFY7"/>
<evidence type="ECO:0000256" key="10">
    <source>
        <dbReference type="RuleBase" id="RU351113"/>
    </source>
</evidence>
<feature type="transmembrane region" description="Helical" evidence="10">
    <location>
        <begin position="235"/>
        <end position="256"/>
    </location>
</feature>
<gene>
    <name evidence="13" type="primary">LOC100577955</name>
</gene>
<dbReference type="PANTHER" id="PTHR21137:SF35">
    <property type="entry name" value="ODORANT RECEPTOR 19A-RELATED"/>
    <property type="match status" value="1"/>
</dbReference>
<proteinExistence type="inferred from homology"/>
<dbReference type="InterPro" id="IPR004117">
    <property type="entry name" value="7tm6_olfct_rcpt"/>
</dbReference>
<keyword evidence="12" id="KW-1185">Reference proteome</keyword>
<dbReference type="GO" id="GO:0005549">
    <property type="term" value="F:odorant binding"/>
    <property type="evidence" value="ECO:0007669"/>
    <property type="project" value="InterPro"/>
</dbReference>
<dbReference type="Proteomes" id="UP000005203">
    <property type="component" value="Linkage group LG5"/>
</dbReference>
<comment type="caution">
    <text evidence="10">Lacks conserved residue(s) required for the propagation of feature annotation.</text>
</comment>
<dbReference type="GO" id="GO:0004984">
    <property type="term" value="F:olfactory receptor activity"/>
    <property type="evidence" value="ECO:0007669"/>
    <property type="project" value="InterPro"/>
</dbReference>
<evidence type="ECO:0000256" key="4">
    <source>
        <dbReference type="ARBA" id="ARBA00022692"/>
    </source>
</evidence>
<dbReference type="GO" id="GO:0005886">
    <property type="term" value="C:plasma membrane"/>
    <property type="evidence" value="ECO:0007669"/>
    <property type="project" value="UniProtKB-SubCell"/>
</dbReference>
<evidence type="ECO:0000256" key="7">
    <source>
        <dbReference type="ARBA" id="ARBA00023136"/>
    </source>
</evidence>
<keyword evidence="2" id="KW-1003">Cell membrane</keyword>
<comment type="subcellular location">
    <subcellularLocation>
        <location evidence="1 10">Cell membrane</location>
        <topology evidence="1 10">Multi-pass membrane protein</topology>
    </subcellularLocation>
</comment>
<keyword evidence="4 10" id="KW-0812">Transmembrane</keyword>
<dbReference type="Pfam" id="PF02949">
    <property type="entry name" value="7tm_6"/>
    <property type="match status" value="1"/>
</dbReference>
<keyword evidence="5 10" id="KW-0552">Olfaction</keyword>
<accession>A0A8B7KJ92</accession>
<dbReference type="GO" id="GO:0007165">
    <property type="term" value="P:signal transduction"/>
    <property type="evidence" value="ECO:0007669"/>
    <property type="project" value="UniProtKB-KW"/>
</dbReference>
<dbReference type="GeneID" id="100577955"/>
<feature type="transmembrane region" description="Helical" evidence="10">
    <location>
        <begin position="47"/>
        <end position="66"/>
    </location>
</feature>
<keyword evidence="8 10" id="KW-0675">Receptor</keyword>
<keyword evidence="7 10" id="KW-0472">Membrane</keyword>
<dbReference type="PANTHER" id="PTHR21137">
    <property type="entry name" value="ODORANT RECEPTOR"/>
    <property type="match status" value="1"/>
</dbReference>
<feature type="transmembrane region" description="Helical" evidence="10">
    <location>
        <begin position="164"/>
        <end position="185"/>
    </location>
</feature>
<comment type="similarity">
    <text evidence="10">Belongs to the insect chemoreceptor superfamily. Heteromeric odorant receptor channel (TC 1.A.69) family.</text>
</comment>
<evidence type="ECO:0000256" key="1">
    <source>
        <dbReference type="ARBA" id="ARBA00004651"/>
    </source>
</evidence>
<keyword evidence="9 10" id="KW-0807">Transducer</keyword>
<evidence type="ECO:0000313" key="11">
    <source>
        <dbReference type="EnsemblMetazoa" id="XP_016767849"/>
    </source>
</evidence>
<evidence type="ECO:0000313" key="12">
    <source>
        <dbReference type="Proteomes" id="UP000005203"/>
    </source>
</evidence>
<name>A0A7M7IFY7_APIME</name>
<keyword evidence="3 10" id="KW-0716">Sensory transduction</keyword>
<evidence type="ECO:0000256" key="2">
    <source>
        <dbReference type="ARBA" id="ARBA00022475"/>
    </source>
</evidence>
<reference evidence="13" key="2">
    <citation type="submission" date="2025-04" db="UniProtKB">
        <authorList>
            <consortium name="RefSeq"/>
        </authorList>
    </citation>
    <scope>IDENTIFICATION</scope>
    <source>
        <strain evidence="13">DH4</strain>
        <tissue evidence="13">Whole body</tissue>
    </source>
</reference>
<accession>A0A7M7IFY7</accession>
<evidence type="ECO:0000313" key="13">
    <source>
        <dbReference type="RefSeq" id="XP_016767849.2"/>
    </source>
</evidence>
<feature type="transmembrane region" description="Helical" evidence="10">
    <location>
        <begin position="14"/>
        <end position="35"/>
    </location>
</feature>
<sequence length="363" mass="40830">MENSSRITITFRRFHLFCMFFLVIVMSVAVTADVVHNIDDLDEATECALICTAFYLCVVRLLVYSFHQKDMLYVVNTMKEDWLSSSDQDRLIYAEKTMFAFRLAKYFITTVAITIVMFMSVPILEIYVIGNSDKMLPFRGYFFINQTVSPIFEFLYLFNVTAGGFGGSMIAGATSFNLVVIIHGSGKFAVLRRRMEALNGADPNSAAIMGDNVIRHQQAIKNQSVHRFADTLERIINLLALGQFVISTGLICFAGFQITSMMEDKGRLMKYSTFLNSAILELFMFSFSGNGLIDESEGIGESAYNSGWIGSRFCRSVQIMMMRSKIPSKITAAKFYSMSLESFSAVLSTSFSYFTVLTATKNE</sequence>
<evidence type="ECO:0000256" key="5">
    <source>
        <dbReference type="ARBA" id="ARBA00022725"/>
    </source>
</evidence>
<dbReference type="EnsemblMetazoa" id="XM_016912360">
    <property type="protein sequence ID" value="XP_016767849"/>
    <property type="gene ID" value="LOC100577955"/>
</dbReference>
<reference evidence="11" key="1">
    <citation type="submission" date="2021-01" db="UniProtKB">
        <authorList>
            <consortium name="EnsemblMetazoa"/>
        </authorList>
    </citation>
    <scope>IDENTIFICATION</scope>
    <source>
        <strain evidence="11">DH4</strain>
    </source>
</reference>
<evidence type="ECO:0000256" key="8">
    <source>
        <dbReference type="ARBA" id="ARBA00023170"/>
    </source>
</evidence>